<dbReference type="NCBIfam" id="NF008935">
    <property type="entry name" value="PRK12292.1-1"/>
    <property type="match status" value="1"/>
</dbReference>
<dbReference type="HAMAP" id="MF_00125">
    <property type="entry name" value="HisZ"/>
    <property type="match status" value="1"/>
</dbReference>
<dbReference type="PANTHER" id="PTHR43707:SF1">
    <property type="entry name" value="HISTIDINE--TRNA LIGASE, MITOCHONDRIAL-RELATED"/>
    <property type="match status" value="1"/>
</dbReference>
<keyword evidence="11" id="KW-1185">Reference proteome</keyword>
<keyword evidence="10" id="KW-0328">Glycosyltransferase</keyword>
<dbReference type="GO" id="GO:0006427">
    <property type="term" value="P:histidyl-tRNA aminoacylation"/>
    <property type="evidence" value="ECO:0007669"/>
    <property type="project" value="TreeGrafter"/>
</dbReference>
<dbReference type="AlphaFoldDB" id="A0A1A9F263"/>
<proteinExistence type="inferred from homology"/>
<sequence length="394" mass="42740">MALADRWLLPDGVKDILPPRARQIEALRRRLLDLYDSWGYELVMPPLMEHLESLLTGVGRDLDMVTFKLTDQVSGHLLGIRADITPQVARIDAHRMRTEGASRLCYCGSVLQTRPANMLASRNPLQVGAELYGHAGIDSDVEVISLMLETLLASGIEAPLSLDLGHVGIVRNLMAAAGLTAAQESLYLEKLQLKALPEIEALLAELDLDAPTLALLTELPRLHGGAEVLLRARELFGDGQAAVLDAVTYLEEIARQVSLRYPQVRLYFDLGELRGYNYHTGIVFAAYAAGFGQAIAKGGRYDEIGRDFGRARPATGFSADLKCLEDLAIAGLAARGSAILAPAGQAPSLLARISELRAQGERVMQQLPDVTLANASSCDRQLLQQGDTWVVTAL</sequence>
<dbReference type="PANTHER" id="PTHR43707">
    <property type="entry name" value="HISTIDYL-TRNA SYNTHETASE"/>
    <property type="match status" value="1"/>
</dbReference>
<keyword evidence="10" id="KW-0808">Transferase</keyword>
<dbReference type="NCBIfam" id="TIGR00443">
    <property type="entry name" value="hisZ_biosyn_reg"/>
    <property type="match status" value="1"/>
</dbReference>
<keyword evidence="8" id="KW-0028">Amino-acid biosynthesis</keyword>
<evidence type="ECO:0000256" key="4">
    <source>
        <dbReference type="ARBA" id="ARBA00011496"/>
    </source>
</evidence>
<dbReference type="NCBIfam" id="NF009086">
    <property type="entry name" value="PRK12421.1"/>
    <property type="match status" value="1"/>
</dbReference>
<dbReference type="Gene3D" id="3.30.930.10">
    <property type="entry name" value="Bira Bifunctional Protein, Domain 2"/>
    <property type="match status" value="1"/>
</dbReference>
<dbReference type="Proteomes" id="UP000078070">
    <property type="component" value="Chromosome"/>
</dbReference>
<dbReference type="InterPro" id="IPR004516">
    <property type="entry name" value="HisRS/HisZ"/>
</dbReference>
<evidence type="ECO:0000313" key="11">
    <source>
        <dbReference type="Proteomes" id="UP000078070"/>
    </source>
</evidence>
<dbReference type="InterPro" id="IPR045864">
    <property type="entry name" value="aa-tRNA-synth_II/BPL/LPL"/>
</dbReference>
<dbReference type="Pfam" id="PF13393">
    <property type="entry name" value="tRNA-synt_His"/>
    <property type="match status" value="1"/>
</dbReference>
<name>A0A1A9F263_9GAMM</name>
<comment type="subunit">
    <text evidence="4 8">Heteromultimer composed of HisG and HisZ subunits.</text>
</comment>
<keyword evidence="6 8" id="KW-0963">Cytoplasm</keyword>
<comment type="function">
    <text evidence="7 8">Required for the first step of histidine biosynthesis. May allow the feedback regulation of ATP phosphoribosyltransferase activity by histidine.</text>
</comment>
<feature type="domain" description="Class II Histidinyl-tRNA synthetase (HisRS)-like catalytic core" evidence="9">
    <location>
        <begin position="12"/>
        <end position="323"/>
    </location>
</feature>
<dbReference type="GO" id="GO:0016757">
    <property type="term" value="F:glycosyltransferase activity"/>
    <property type="evidence" value="ECO:0007669"/>
    <property type="project" value="UniProtKB-KW"/>
</dbReference>
<evidence type="ECO:0000256" key="1">
    <source>
        <dbReference type="ARBA" id="ARBA00004496"/>
    </source>
</evidence>
<dbReference type="RefSeq" id="WP_067385373.1">
    <property type="nucleotide sequence ID" value="NZ_CP015839.1"/>
</dbReference>
<gene>
    <name evidence="8" type="primary">hisZ</name>
    <name evidence="10" type="ORF">A8C75_17460</name>
</gene>
<evidence type="ECO:0000256" key="6">
    <source>
        <dbReference type="ARBA" id="ARBA00022490"/>
    </source>
</evidence>
<dbReference type="KEGG" id="mars:A8C75_17460"/>
<evidence type="ECO:0000259" key="9">
    <source>
        <dbReference type="Pfam" id="PF13393"/>
    </source>
</evidence>
<dbReference type="InterPro" id="IPR041715">
    <property type="entry name" value="HisRS-like_core"/>
</dbReference>
<dbReference type="GO" id="GO:0000105">
    <property type="term" value="P:L-histidine biosynthetic process"/>
    <property type="evidence" value="ECO:0007669"/>
    <property type="project" value="UniProtKB-UniRule"/>
</dbReference>
<reference evidence="10 11" key="2">
    <citation type="journal article" date="2018" name="Int. J. Syst. Evol. Microbiol.">
        <title>Marinobacterium aestuarii sp. nov., a benzene-degrading marine bacterium isolated from estuary sediment.</title>
        <authorList>
            <person name="Bae S.S."/>
            <person name="Jung J."/>
            <person name="Chung D."/>
            <person name="Baek K."/>
        </authorList>
    </citation>
    <scope>NUCLEOTIDE SEQUENCE [LARGE SCALE GENOMIC DNA]</scope>
    <source>
        <strain evidence="10 11">ST58-10</strain>
    </source>
</reference>
<reference evidence="11" key="1">
    <citation type="submission" date="2016-05" db="EMBL/GenBank/DDBJ databases">
        <authorList>
            <person name="Baek K."/>
            <person name="Yang S.-J."/>
        </authorList>
    </citation>
    <scope>NUCLEOTIDE SEQUENCE [LARGE SCALE GENOMIC DNA]</scope>
    <source>
        <strain evidence="11">ST58-10</strain>
    </source>
</reference>
<evidence type="ECO:0000256" key="8">
    <source>
        <dbReference type="HAMAP-Rule" id="MF_00125"/>
    </source>
</evidence>
<evidence type="ECO:0000256" key="5">
    <source>
        <dbReference type="ARBA" id="ARBA00020397"/>
    </source>
</evidence>
<keyword evidence="8" id="KW-0368">Histidine biosynthesis</keyword>
<dbReference type="EMBL" id="CP015839">
    <property type="protein sequence ID" value="ANG64080.1"/>
    <property type="molecule type" value="Genomic_DNA"/>
</dbReference>
<comment type="subcellular location">
    <subcellularLocation>
        <location evidence="1 8">Cytoplasm</location>
    </subcellularLocation>
</comment>
<accession>A0A1A9F263</accession>
<comment type="pathway">
    <text evidence="2 8">Amino-acid biosynthesis; L-histidine biosynthesis; L-histidine from 5-phospho-alpha-D-ribose 1-diphosphate: step 1/9.</text>
</comment>
<organism evidence="10 11">
    <name type="scientific">Marinobacterium aestuarii</name>
    <dbReference type="NCBI Taxonomy" id="1821621"/>
    <lineage>
        <taxon>Bacteria</taxon>
        <taxon>Pseudomonadati</taxon>
        <taxon>Pseudomonadota</taxon>
        <taxon>Gammaproteobacteria</taxon>
        <taxon>Oceanospirillales</taxon>
        <taxon>Oceanospirillaceae</taxon>
        <taxon>Marinobacterium</taxon>
    </lineage>
</organism>
<dbReference type="GO" id="GO:0005737">
    <property type="term" value="C:cytoplasm"/>
    <property type="evidence" value="ECO:0007669"/>
    <property type="project" value="UniProtKB-SubCell"/>
</dbReference>
<dbReference type="STRING" id="1821621.A8C75_17460"/>
<comment type="similarity">
    <text evidence="3 8">Belongs to the class-II aminoacyl-tRNA synthetase family. HisZ subfamily.</text>
</comment>
<dbReference type="SUPFAM" id="SSF55681">
    <property type="entry name" value="Class II aaRS and biotin synthetases"/>
    <property type="match status" value="1"/>
</dbReference>
<evidence type="ECO:0000313" key="10">
    <source>
        <dbReference type="EMBL" id="ANG64080.1"/>
    </source>
</evidence>
<evidence type="ECO:0000256" key="2">
    <source>
        <dbReference type="ARBA" id="ARBA00004667"/>
    </source>
</evidence>
<dbReference type="UniPathway" id="UPA00031">
    <property type="reaction ID" value="UER00006"/>
</dbReference>
<evidence type="ECO:0000256" key="3">
    <source>
        <dbReference type="ARBA" id="ARBA00005539"/>
    </source>
</evidence>
<dbReference type="InterPro" id="IPR004517">
    <property type="entry name" value="HisZ"/>
</dbReference>
<evidence type="ECO:0000256" key="7">
    <source>
        <dbReference type="ARBA" id="ARBA00025246"/>
    </source>
</evidence>
<dbReference type="GO" id="GO:0004821">
    <property type="term" value="F:histidine-tRNA ligase activity"/>
    <property type="evidence" value="ECO:0007669"/>
    <property type="project" value="TreeGrafter"/>
</dbReference>
<protein>
    <recommendedName>
        <fullName evidence="5 8">ATP phosphoribosyltransferase regulatory subunit</fullName>
    </recommendedName>
</protein>
<dbReference type="CDD" id="cd00773">
    <property type="entry name" value="HisRS-like_core"/>
    <property type="match status" value="1"/>
</dbReference>
<comment type="miscellaneous">
    <text evidence="8">This function is generally fulfilled by the C-terminal part of HisG, which is missing in some bacteria such as this one.</text>
</comment>